<keyword evidence="2" id="KW-1185">Reference proteome</keyword>
<protein>
    <submittedName>
        <fullName evidence="1">Uncharacterized protein</fullName>
    </submittedName>
</protein>
<name>A0A2P2BSV7_9FIRM</name>
<gene>
    <name evidence="1" type="ORF">FRIFI_1928</name>
</gene>
<sequence length="107" mass="12684">MYNKIYEKKGFIIFQVKEGYVVYNTKKDFQEGHTHLKHFEAAKTAIDLVINKKIPKSTDVYYLSSLVRISDDDDYINHIKELIEARKQKGKKEKYYNSGYKVVKRSL</sequence>
<dbReference type="EMBL" id="LN650648">
    <property type="protein sequence ID" value="CEI73457.1"/>
    <property type="molecule type" value="Genomic_DNA"/>
</dbReference>
<evidence type="ECO:0000313" key="2">
    <source>
        <dbReference type="Proteomes" id="UP000245695"/>
    </source>
</evidence>
<reference evidence="1 2" key="1">
    <citation type="submission" date="2014-09" db="EMBL/GenBank/DDBJ databases">
        <authorList>
            <person name="Hornung B.V."/>
        </authorList>
    </citation>
    <scope>NUCLEOTIDE SEQUENCE [LARGE SCALE GENOMIC DNA]</scope>
    <source>
        <strain evidence="1 2">FRIFI</strain>
    </source>
</reference>
<accession>A0A2P2BSV7</accession>
<dbReference type="AlphaFoldDB" id="A0A2P2BSV7"/>
<evidence type="ECO:0000313" key="1">
    <source>
        <dbReference type="EMBL" id="CEI73457.1"/>
    </source>
</evidence>
<dbReference type="RefSeq" id="WP_092924926.1">
    <property type="nucleotide sequence ID" value="NZ_FJTZ01000012.1"/>
</dbReference>
<dbReference type="KEGG" id="rhom:FRIFI_1928"/>
<organism evidence="1 2">
    <name type="scientific">Romboutsia hominis</name>
    <dbReference type="NCBI Taxonomy" id="1507512"/>
    <lineage>
        <taxon>Bacteria</taxon>
        <taxon>Bacillati</taxon>
        <taxon>Bacillota</taxon>
        <taxon>Clostridia</taxon>
        <taxon>Peptostreptococcales</taxon>
        <taxon>Peptostreptococcaceae</taxon>
        <taxon>Romboutsia</taxon>
    </lineage>
</organism>
<proteinExistence type="predicted"/>
<dbReference type="Proteomes" id="UP000245695">
    <property type="component" value="Chromosome 1"/>
</dbReference>